<evidence type="ECO:0008006" key="6">
    <source>
        <dbReference type="Google" id="ProtNLM"/>
    </source>
</evidence>
<keyword evidence="1" id="KW-1133">Transmembrane helix</keyword>
<dbReference type="Proteomes" id="UP000563601">
    <property type="component" value="Unassembled WGS sequence"/>
</dbReference>
<evidence type="ECO:0000256" key="1">
    <source>
        <dbReference type="SAM" id="Phobius"/>
    </source>
</evidence>
<feature type="transmembrane region" description="Helical" evidence="1">
    <location>
        <begin position="97"/>
        <end position="114"/>
    </location>
</feature>
<keyword evidence="1" id="KW-0472">Membrane</keyword>
<gene>
    <name evidence="3" type="ORF">GTQ55_17425</name>
    <name evidence="2" type="ORF">HNQ53_002046</name>
</gene>
<dbReference type="RefSeq" id="WP_161859876.1">
    <property type="nucleotide sequence ID" value="NZ_CP047491.1"/>
</dbReference>
<dbReference type="OrthoDB" id="194242at2"/>
<evidence type="ECO:0000313" key="4">
    <source>
        <dbReference type="Proteomes" id="UP000464675"/>
    </source>
</evidence>
<sequence length="164" mass="17090">MLNKLTLGVAIAGLGLVSGCASIVSDSNYPVTISSNPAGANFVVVNESGFDVHSGVTPDTITLSASDGYFSSASYTVKFQMAGYQEQNFQLRAGMDGWYIGNILLGGLIGMLIVDPATGAMWKLPETANVSLHPVTAATGLESLKIASVHQLTEEAKAQLIPLN</sequence>
<reference evidence="3 4" key="1">
    <citation type="submission" date="2020-01" db="EMBL/GenBank/DDBJ databases">
        <title>The possibility of degradation of plastic by Microbulbifer hydrolyticus IRE-31.</title>
        <authorList>
            <person name="Liu L."/>
        </authorList>
    </citation>
    <scope>NUCLEOTIDE SEQUENCE [LARGE SCALE GENOMIC DNA]</scope>
    <source>
        <strain evidence="3 4">IRE-31</strain>
    </source>
</reference>
<dbReference type="EMBL" id="JACHHR010000002">
    <property type="protein sequence ID" value="MBB5211828.1"/>
    <property type="molecule type" value="Genomic_DNA"/>
</dbReference>
<protein>
    <recommendedName>
        <fullName evidence="6">PEGA domain-containing protein</fullName>
    </recommendedName>
</protein>
<organism evidence="2 5">
    <name type="scientific">Microbulbifer hydrolyticus</name>
    <dbReference type="NCBI Taxonomy" id="48074"/>
    <lineage>
        <taxon>Bacteria</taxon>
        <taxon>Pseudomonadati</taxon>
        <taxon>Pseudomonadota</taxon>
        <taxon>Gammaproteobacteria</taxon>
        <taxon>Cellvibrionales</taxon>
        <taxon>Microbulbiferaceae</taxon>
        <taxon>Microbulbifer</taxon>
    </lineage>
</organism>
<keyword evidence="1" id="KW-0812">Transmembrane</keyword>
<reference evidence="2 5" key="2">
    <citation type="submission" date="2020-08" db="EMBL/GenBank/DDBJ databases">
        <title>Genomic Encyclopedia of Type Strains, Phase IV (KMG-IV): sequencing the most valuable type-strain genomes for metagenomic binning, comparative biology and taxonomic classification.</title>
        <authorList>
            <person name="Goeker M."/>
        </authorList>
    </citation>
    <scope>NUCLEOTIDE SEQUENCE [LARGE SCALE GENOMIC DNA]</scope>
    <source>
        <strain evidence="2 5">DSM 11525</strain>
    </source>
</reference>
<name>A0A6P1TG25_9GAMM</name>
<evidence type="ECO:0000313" key="2">
    <source>
        <dbReference type="EMBL" id="MBB5211828.1"/>
    </source>
</evidence>
<keyword evidence="4" id="KW-1185">Reference proteome</keyword>
<dbReference type="AlphaFoldDB" id="A0A6P1TG25"/>
<evidence type="ECO:0000313" key="5">
    <source>
        <dbReference type="Proteomes" id="UP000563601"/>
    </source>
</evidence>
<evidence type="ECO:0000313" key="3">
    <source>
        <dbReference type="EMBL" id="QHQ40585.1"/>
    </source>
</evidence>
<accession>A0A6P1TG25</accession>
<proteinExistence type="predicted"/>
<dbReference type="Proteomes" id="UP000464675">
    <property type="component" value="Chromosome"/>
</dbReference>
<dbReference type="EMBL" id="CP047491">
    <property type="protein sequence ID" value="QHQ40585.1"/>
    <property type="molecule type" value="Genomic_DNA"/>
</dbReference>
<dbReference type="PROSITE" id="PS51257">
    <property type="entry name" value="PROKAR_LIPOPROTEIN"/>
    <property type="match status" value="1"/>
</dbReference>